<dbReference type="AlphaFoldDB" id="A0A7S3QGI6"/>
<keyword evidence="6" id="KW-0539">Nucleus</keyword>
<accession>A0A7S3QGI6</accession>
<evidence type="ECO:0000256" key="6">
    <source>
        <dbReference type="ARBA" id="ARBA00023242"/>
    </source>
</evidence>
<keyword evidence="4" id="KW-0238">DNA-binding</keyword>
<evidence type="ECO:0000256" key="7">
    <source>
        <dbReference type="SAM" id="MobiDB-lite"/>
    </source>
</evidence>
<feature type="compositionally biased region" description="Low complexity" evidence="7">
    <location>
        <begin position="40"/>
        <end position="56"/>
    </location>
</feature>
<dbReference type="InterPro" id="IPR009044">
    <property type="entry name" value="ssDNA-bd_transcriptional_reg"/>
</dbReference>
<feature type="domain" description="Transcriptional coactivator p15 (PC4) C-terminal" evidence="8">
    <location>
        <begin position="70"/>
        <end position="120"/>
    </location>
</feature>
<evidence type="ECO:0000256" key="2">
    <source>
        <dbReference type="ARBA" id="ARBA00009001"/>
    </source>
</evidence>
<dbReference type="EMBL" id="HBIO01027810">
    <property type="protein sequence ID" value="CAE0476489.1"/>
    <property type="molecule type" value="Transcribed_RNA"/>
</dbReference>
<dbReference type="Pfam" id="PF02229">
    <property type="entry name" value="PC4"/>
    <property type="match status" value="1"/>
</dbReference>
<sequence length="138" mass="14795">MSEVAEKKRKIAAVKSEEGVQDVKSEEGIKTDEGDDNANDTDAGANASASASASASIQEPEKNDSGESFFELSSKKRLTVRKWSGKVLVDVREFYEKGGKQLPGKKGISLTLDQYKAVKELVNSGSIDALIKKEGGDI</sequence>
<keyword evidence="5" id="KW-0804">Transcription</keyword>
<dbReference type="GO" id="GO:0003677">
    <property type="term" value="F:DNA binding"/>
    <property type="evidence" value="ECO:0007669"/>
    <property type="project" value="UniProtKB-KW"/>
</dbReference>
<dbReference type="Gene3D" id="2.30.31.10">
    <property type="entry name" value="Transcriptional Coactivator Pc4, Chain A"/>
    <property type="match status" value="1"/>
</dbReference>
<feature type="region of interest" description="Disordered" evidence="7">
    <location>
        <begin position="1"/>
        <end position="69"/>
    </location>
</feature>
<dbReference type="InterPro" id="IPR045125">
    <property type="entry name" value="Sub1/Tcp4-like"/>
</dbReference>
<evidence type="ECO:0000259" key="8">
    <source>
        <dbReference type="Pfam" id="PF02229"/>
    </source>
</evidence>
<dbReference type="PANTHER" id="PTHR13215">
    <property type="entry name" value="RNA POLYMERASE II TRANSCRIPTIONAL COACTIVATOR"/>
    <property type="match status" value="1"/>
</dbReference>
<keyword evidence="3" id="KW-0805">Transcription regulation</keyword>
<name>A0A7S3QGI6_9STRA</name>
<evidence type="ECO:0000256" key="1">
    <source>
        <dbReference type="ARBA" id="ARBA00004123"/>
    </source>
</evidence>
<dbReference type="GO" id="GO:0003713">
    <property type="term" value="F:transcription coactivator activity"/>
    <property type="evidence" value="ECO:0007669"/>
    <property type="project" value="InterPro"/>
</dbReference>
<protein>
    <recommendedName>
        <fullName evidence="8">Transcriptional coactivator p15 (PC4) C-terminal domain-containing protein</fullName>
    </recommendedName>
</protein>
<dbReference type="InterPro" id="IPR003173">
    <property type="entry name" value="PC4_C"/>
</dbReference>
<evidence type="ECO:0000313" key="9">
    <source>
        <dbReference type="EMBL" id="CAE0476489.1"/>
    </source>
</evidence>
<evidence type="ECO:0000256" key="4">
    <source>
        <dbReference type="ARBA" id="ARBA00023125"/>
    </source>
</evidence>
<comment type="similarity">
    <text evidence="2">Belongs to the transcriptional coactivator PC4 family.</text>
</comment>
<reference evidence="9" key="1">
    <citation type="submission" date="2021-01" db="EMBL/GenBank/DDBJ databases">
        <authorList>
            <person name="Corre E."/>
            <person name="Pelletier E."/>
            <person name="Niang G."/>
            <person name="Scheremetjew M."/>
            <person name="Finn R."/>
            <person name="Kale V."/>
            <person name="Holt S."/>
            <person name="Cochrane G."/>
            <person name="Meng A."/>
            <person name="Brown T."/>
            <person name="Cohen L."/>
        </authorList>
    </citation>
    <scope>NUCLEOTIDE SEQUENCE</scope>
    <source>
        <strain evidence="9">MM31A-1</strain>
    </source>
</reference>
<evidence type="ECO:0000256" key="3">
    <source>
        <dbReference type="ARBA" id="ARBA00023015"/>
    </source>
</evidence>
<organism evidence="9">
    <name type="scientific">Chaetoceros debilis</name>
    <dbReference type="NCBI Taxonomy" id="122233"/>
    <lineage>
        <taxon>Eukaryota</taxon>
        <taxon>Sar</taxon>
        <taxon>Stramenopiles</taxon>
        <taxon>Ochrophyta</taxon>
        <taxon>Bacillariophyta</taxon>
        <taxon>Coscinodiscophyceae</taxon>
        <taxon>Chaetocerotophycidae</taxon>
        <taxon>Chaetocerotales</taxon>
        <taxon>Chaetocerotaceae</taxon>
        <taxon>Chaetoceros</taxon>
    </lineage>
</organism>
<feature type="compositionally biased region" description="Basic and acidic residues" evidence="7">
    <location>
        <begin position="15"/>
        <end position="32"/>
    </location>
</feature>
<dbReference type="SUPFAM" id="SSF54447">
    <property type="entry name" value="ssDNA-binding transcriptional regulator domain"/>
    <property type="match status" value="1"/>
</dbReference>
<comment type="subcellular location">
    <subcellularLocation>
        <location evidence="1">Nucleus</location>
    </subcellularLocation>
</comment>
<dbReference type="GO" id="GO:0005634">
    <property type="term" value="C:nucleus"/>
    <property type="evidence" value="ECO:0007669"/>
    <property type="project" value="UniProtKB-SubCell"/>
</dbReference>
<proteinExistence type="inferred from homology"/>
<evidence type="ECO:0000256" key="5">
    <source>
        <dbReference type="ARBA" id="ARBA00023163"/>
    </source>
</evidence>
<dbReference type="GO" id="GO:0060261">
    <property type="term" value="P:positive regulation of transcription initiation by RNA polymerase II"/>
    <property type="evidence" value="ECO:0007669"/>
    <property type="project" value="InterPro"/>
</dbReference>
<gene>
    <name evidence="9" type="ORF">CDEB00056_LOCUS21342</name>
</gene>